<dbReference type="SUPFAM" id="SSF56672">
    <property type="entry name" value="DNA/RNA polymerases"/>
    <property type="match status" value="1"/>
</dbReference>
<organism evidence="1 2">
    <name type="scientific">Mucuna pruriens</name>
    <name type="common">Velvet bean</name>
    <name type="synonym">Dolichos pruriens</name>
    <dbReference type="NCBI Taxonomy" id="157652"/>
    <lineage>
        <taxon>Eukaryota</taxon>
        <taxon>Viridiplantae</taxon>
        <taxon>Streptophyta</taxon>
        <taxon>Embryophyta</taxon>
        <taxon>Tracheophyta</taxon>
        <taxon>Spermatophyta</taxon>
        <taxon>Magnoliopsida</taxon>
        <taxon>eudicotyledons</taxon>
        <taxon>Gunneridae</taxon>
        <taxon>Pentapetalae</taxon>
        <taxon>rosids</taxon>
        <taxon>fabids</taxon>
        <taxon>Fabales</taxon>
        <taxon>Fabaceae</taxon>
        <taxon>Papilionoideae</taxon>
        <taxon>50 kb inversion clade</taxon>
        <taxon>NPAAA clade</taxon>
        <taxon>indigoferoid/millettioid clade</taxon>
        <taxon>Phaseoleae</taxon>
        <taxon>Mucuna</taxon>
    </lineage>
</organism>
<dbReference type="STRING" id="157652.A0A371G2D2"/>
<feature type="non-terminal residue" evidence="1">
    <location>
        <position position="1"/>
    </location>
</feature>
<name>A0A371G2D2_MUCPR</name>
<dbReference type="AlphaFoldDB" id="A0A371G2D2"/>
<keyword evidence="2" id="KW-1185">Reference proteome</keyword>
<dbReference type="EMBL" id="QJKJ01006966">
    <property type="protein sequence ID" value="RDX84719.1"/>
    <property type="molecule type" value="Genomic_DNA"/>
</dbReference>
<evidence type="ECO:0000313" key="1">
    <source>
        <dbReference type="EMBL" id="RDX84719.1"/>
    </source>
</evidence>
<protein>
    <submittedName>
        <fullName evidence="1">Retrovirus-related Pol polyprotein from transposon opus</fullName>
    </submittedName>
</protein>
<comment type="caution">
    <text evidence="1">The sequence shown here is derived from an EMBL/GenBank/DDBJ whole genome shotgun (WGS) entry which is preliminary data.</text>
</comment>
<dbReference type="InterPro" id="IPR043502">
    <property type="entry name" value="DNA/RNA_pol_sf"/>
</dbReference>
<dbReference type="InterPro" id="IPR051320">
    <property type="entry name" value="Viral_Replic_Matur_Polypro"/>
</dbReference>
<sequence>MVIEGIVLGHLISNRGIKVDKSKIDIISSHPNPTCVREVRSFLRHTSFYRRFIKNFSKLALPFFSRVEELTHIYPYSISTKLGLAI</sequence>
<accession>A0A371G2D2</accession>
<dbReference type="InterPro" id="IPR043128">
    <property type="entry name" value="Rev_trsase/Diguanyl_cyclase"/>
</dbReference>
<dbReference type="OrthoDB" id="1709213at2759"/>
<reference evidence="1" key="1">
    <citation type="submission" date="2018-05" db="EMBL/GenBank/DDBJ databases">
        <title>Draft genome of Mucuna pruriens seed.</title>
        <authorList>
            <person name="Nnadi N.E."/>
            <person name="Vos R."/>
            <person name="Hasami M.H."/>
            <person name="Devisetty U.K."/>
            <person name="Aguiy J.C."/>
        </authorList>
    </citation>
    <scope>NUCLEOTIDE SEQUENCE [LARGE SCALE GENOMIC DNA]</scope>
    <source>
        <strain evidence="1">JCA_2017</strain>
    </source>
</reference>
<dbReference type="Proteomes" id="UP000257109">
    <property type="component" value="Unassembled WGS sequence"/>
</dbReference>
<evidence type="ECO:0000313" key="2">
    <source>
        <dbReference type="Proteomes" id="UP000257109"/>
    </source>
</evidence>
<dbReference type="Gene3D" id="3.30.70.270">
    <property type="match status" value="1"/>
</dbReference>
<gene>
    <name evidence="1" type="primary">pol</name>
    <name evidence="1" type="ORF">CR513_34194</name>
</gene>
<dbReference type="PANTHER" id="PTHR33064:SF39">
    <property type="match status" value="1"/>
</dbReference>
<proteinExistence type="predicted"/>
<dbReference type="PANTHER" id="PTHR33064">
    <property type="entry name" value="POL PROTEIN"/>
    <property type="match status" value="1"/>
</dbReference>